<evidence type="ECO:0000313" key="2">
    <source>
        <dbReference type="EMBL" id="RAV13285.1"/>
    </source>
</evidence>
<sequence length="86" mass="9945">MTISCLLRKQEEEVFEIKMVKIGALIVFAAYLVLMATGLFRGTLTVKTGLFWTAVSCAVVVCLFWLSKLFAYINRKLYEKLRRMMK</sequence>
<evidence type="ECO:0000313" key="3">
    <source>
        <dbReference type="Proteomes" id="UP000250369"/>
    </source>
</evidence>
<organism evidence="2 3">
    <name type="scientific">Paenibacillus contaminans</name>
    <dbReference type="NCBI Taxonomy" id="450362"/>
    <lineage>
        <taxon>Bacteria</taxon>
        <taxon>Bacillati</taxon>
        <taxon>Bacillota</taxon>
        <taxon>Bacilli</taxon>
        <taxon>Bacillales</taxon>
        <taxon>Paenibacillaceae</taxon>
        <taxon>Paenibacillus</taxon>
    </lineage>
</organism>
<keyword evidence="1" id="KW-0812">Transmembrane</keyword>
<dbReference type="Proteomes" id="UP000250369">
    <property type="component" value="Unassembled WGS sequence"/>
</dbReference>
<dbReference type="EMBL" id="QMFB01000030">
    <property type="protein sequence ID" value="RAV13285.1"/>
    <property type="molecule type" value="Genomic_DNA"/>
</dbReference>
<evidence type="ECO:0000256" key="1">
    <source>
        <dbReference type="SAM" id="Phobius"/>
    </source>
</evidence>
<keyword evidence="1" id="KW-0472">Membrane</keyword>
<proteinExistence type="predicted"/>
<reference evidence="2 3" key="1">
    <citation type="journal article" date="2009" name="Int. J. Syst. Evol. Microbiol.">
        <title>Paenibacillus contaminans sp. nov., isolated from a contaminated laboratory plate.</title>
        <authorList>
            <person name="Chou J.H."/>
            <person name="Lee J.H."/>
            <person name="Lin M.C."/>
            <person name="Chang P.S."/>
            <person name="Arun A.B."/>
            <person name="Young C.C."/>
            <person name="Chen W.M."/>
        </authorList>
    </citation>
    <scope>NUCLEOTIDE SEQUENCE [LARGE SCALE GENOMIC DNA]</scope>
    <source>
        <strain evidence="2 3">CKOBP-6</strain>
    </source>
</reference>
<feature type="transmembrane region" description="Helical" evidence="1">
    <location>
        <begin position="50"/>
        <end position="73"/>
    </location>
</feature>
<feature type="transmembrane region" description="Helical" evidence="1">
    <location>
        <begin position="20"/>
        <end position="44"/>
    </location>
</feature>
<gene>
    <name evidence="2" type="ORF">DQG23_33290</name>
</gene>
<protein>
    <submittedName>
        <fullName evidence="2">Uncharacterized protein</fullName>
    </submittedName>
</protein>
<accession>A0A329LZ46</accession>
<keyword evidence="3" id="KW-1185">Reference proteome</keyword>
<dbReference type="AlphaFoldDB" id="A0A329LZ46"/>
<comment type="caution">
    <text evidence="2">The sequence shown here is derived from an EMBL/GenBank/DDBJ whole genome shotgun (WGS) entry which is preliminary data.</text>
</comment>
<name>A0A329LZ46_9BACL</name>
<keyword evidence="1" id="KW-1133">Transmembrane helix</keyword>